<reference evidence="1 2" key="1">
    <citation type="submission" date="2018-06" db="EMBL/GenBank/DDBJ databases">
        <authorList>
            <consortium name="Pathogen Informatics"/>
            <person name="Doyle S."/>
        </authorList>
    </citation>
    <scope>NUCLEOTIDE SEQUENCE [LARGE SCALE GENOMIC DNA]</scope>
    <source>
        <strain evidence="1 2">NCTC10860</strain>
    </source>
</reference>
<proteinExistence type="predicted"/>
<sequence length="380" mass="43127">MHTLYRSPQPNKTRRYRQTPVNTGVLIDLYLSHQKLVVIDNYLPSYSMTKEDKERLLELRIEIFNNSRVAAEIFQSLKLPRWSRLPEDLRQVFNMAAVGRMENSFAVSCNLGPISASRAKKASRGAADYIGRKIRGLPEVSPEVAAVLEDAADRQGCNPGLHFHAALRIHPNQAPALRASLKLSFAPDYVEVAGNQAVFLKPIDHPGRWASYCCKTLRRDNQISGKARFATNSASRAGEELYDEVMYWLRHLPSVETLNTSLDDLIRPNVSSPSCPQLLRIIDQHREYRQEMQRKRGQQTRIYKRLAKQSPDQFRLELVEKLRAASTALSASNRSPVERVINTTSDIRTSDTPDRSETLIERYRGLPGVGEWASTEENNA</sequence>
<dbReference type="Proteomes" id="UP000254084">
    <property type="component" value="Unassembled WGS sequence"/>
</dbReference>
<evidence type="ECO:0000313" key="2">
    <source>
        <dbReference type="Proteomes" id="UP000254084"/>
    </source>
</evidence>
<organism evidence="1 2">
    <name type="scientific">Ectopseudomonas oleovorans</name>
    <name type="common">Pseudomonas oleovorans</name>
    <dbReference type="NCBI Taxonomy" id="301"/>
    <lineage>
        <taxon>Bacteria</taxon>
        <taxon>Pseudomonadati</taxon>
        <taxon>Pseudomonadota</taxon>
        <taxon>Gammaproteobacteria</taxon>
        <taxon>Pseudomonadales</taxon>
        <taxon>Pseudomonadaceae</taxon>
        <taxon>Ectopseudomonas</taxon>
    </lineage>
</organism>
<name>A0A379K6V2_ECTOL</name>
<gene>
    <name evidence="1" type="ORF">NCTC10860_02785</name>
</gene>
<dbReference type="EMBL" id="UGUW01000004">
    <property type="protein sequence ID" value="SUD60445.1"/>
    <property type="molecule type" value="Genomic_DNA"/>
</dbReference>
<evidence type="ECO:0008006" key="3">
    <source>
        <dbReference type="Google" id="ProtNLM"/>
    </source>
</evidence>
<accession>A0A379K6V2</accession>
<protein>
    <recommendedName>
        <fullName evidence="3">Replication protein</fullName>
    </recommendedName>
</protein>
<dbReference type="AlphaFoldDB" id="A0A379K6V2"/>
<evidence type="ECO:0000313" key="1">
    <source>
        <dbReference type="EMBL" id="SUD60445.1"/>
    </source>
</evidence>